<evidence type="ECO:0000259" key="2">
    <source>
        <dbReference type="PROSITE" id="PS50937"/>
    </source>
</evidence>
<protein>
    <submittedName>
        <fullName evidence="3">DNA-binding transcriptional MerR regulator</fullName>
    </submittedName>
</protein>
<dbReference type="InterPro" id="IPR000551">
    <property type="entry name" value="MerR-type_HTH_dom"/>
</dbReference>
<keyword evidence="1 3" id="KW-0238">DNA-binding</keyword>
<evidence type="ECO:0000313" key="4">
    <source>
        <dbReference type="Proteomes" id="UP000239895"/>
    </source>
</evidence>
<dbReference type="InterPro" id="IPR047057">
    <property type="entry name" value="MerR_fam"/>
</dbReference>
<gene>
    <name evidence="3" type="ORF">BCL65_1122</name>
</gene>
<organism evidence="3 4">
    <name type="scientific">Isoptericola halotolerans</name>
    <dbReference type="NCBI Taxonomy" id="300560"/>
    <lineage>
        <taxon>Bacteria</taxon>
        <taxon>Bacillati</taxon>
        <taxon>Actinomycetota</taxon>
        <taxon>Actinomycetes</taxon>
        <taxon>Micrococcales</taxon>
        <taxon>Promicromonosporaceae</taxon>
        <taxon>Isoptericola</taxon>
    </lineage>
</organism>
<proteinExistence type="predicted"/>
<dbReference type="SMART" id="SM00422">
    <property type="entry name" value="HTH_MERR"/>
    <property type="match status" value="1"/>
</dbReference>
<dbReference type="Pfam" id="PF13411">
    <property type="entry name" value="MerR_1"/>
    <property type="match status" value="1"/>
</dbReference>
<comment type="caution">
    <text evidence="3">The sequence shown here is derived from an EMBL/GenBank/DDBJ whole genome shotgun (WGS) entry which is preliminary data.</text>
</comment>
<feature type="domain" description="HTH merR-type" evidence="2">
    <location>
        <begin position="2"/>
        <end position="71"/>
    </location>
</feature>
<dbReference type="InterPro" id="IPR009061">
    <property type="entry name" value="DNA-bd_dom_put_sf"/>
</dbReference>
<dbReference type="PANTHER" id="PTHR30204">
    <property type="entry name" value="REDOX-CYCLING DRUG-SENSING TRANSCRIPTIONAL ACTIVATOR SOXR"/>
    <property type="match status" value="1"/>
</dbReference>
<evidence type="ECO:0000256" key="1">
    <source>
        <dbReference type="ARBA" id="ARBA00023125"/>
    </source>
</evidence>
<accession>A0ABX5EA19</accession>
<sequence>MTWSTRELADLAGTTVNTVRHYHALGLLDEPSRRYNGYKQYRVPHLVRLLQLRRLAELGVPLAQIGALDGSGLKDALRALDAALHDEIERSQRARADIAAILHADAPVDTPHGFEAVAARLSETDRALIHICTQLYDPDAVAHLRRMVVAEPPAVSAKFAALPTDASDATRERLAGEVARVGANWRSTTWPWLHAAAKQTLVQALAELYNPAQHDVLRRAAAAGHEQPDAADRQRAS</sequence>
<dbReference type="PROSITE" id="PS50937">
    <property type="entry name" value="HTH_MERR_2"/>
    <property type="match status" value="1"/>
</dbReference>
<reference evidence="3 4" key="1">
    <citation type="submission" date="2018-03" db="EMBL/GenBank/DDBJ databases">
        <title>Comparative analysis of microorganisms from saline springs in Andes Mountain Range, Colombia.</title>
        <authorList>
            <person name="Rubin E."/>
        </authorList>
    </citation>
    <scope>NUCLEOTIDE SEQUENCE [LARGE SCALE GENOMIC DNA]</scope>
    <source>
        <strain evidence="3 4">CG 23</strain>
    </source>
</reference>
<evidence type="ECO:0000313" key="3">
    <source>
        <dbReference type="EMBL" id="PRZ03690.1"/>
    </source>
</evidence>
<dbReference type="GO" id="GO:0003677">
    <property type="term" value="F:DNA binding"/>
    <property type="evidence" value="ECO:0007669"/>
    <property type="project" value="UniProtKB-KW"/>
</dbReference>
<dbReference type="Gene3D" id="1.10.1660.10">
    <property type="match status" value="1"/>
</dbReference>
<dbReference type="Proteomes" id="UP000239895">
    <property type="component" value="Unassembled WGS sequence"/>
</dbReference>
<dbReference type="EMBL" id="PVTX01000012">
    <property type="protein sequence ID" value="PRZ03690.1"/>
    <property type="molecule type" value="Genomic_DNA"/>
</dbReference>
<dbReference type="SUPFAM" id="SSF46955">
    <property type="entry name" value="Putative DNA-binding domain"/>
    <property type="match status" value="1"/>
</dbReference>
<dbReference type="PANTHER" id="PTHR30204:SF93">
    <property type="entry name" value="HTH MERR-TYPE DOMAIN-CONTAINING PROTEIN"/>
    <property type="match status" value="1"/>
</dbReference>
<name>A0ABX5EA19_9MICO</name>
<keyword evidence="4" id="KW-1185">Reference proteome</keyword>